<evidence type="ECO:0000256" key="11">
    <source>
        <dbReference type="ARBA" id="ARBA00031382"/>
    </source>
</evidence>
<accession>Q24LT1</accession>
<dbReference type="SUPFAM" id="SSF52540">
    <property type="entry name" value="P-loop containing nucleoside triphosphate hydrolases"/>
    <property type="match status" value="1"/>
</dbReference>
<gene>
    <name evidence="15" type="primary">PRK2</name>
</gene>
<keyword evidence="5" id="KW-0602">Photosynthesis</keyword>
<dbReference type="NCBIfam" id="NF005655">
    <property type="entry name" value="PRK07429.1"/>
    <property type="match status" value="1"/>
</dbReference>
<keyword evidence="9 15" id="KW-0418">Kinase</keyword>
<dbReference type="GO" id="GO:0019253">
    <property type="term" value="P:reductive pentose-phosphate cycle"/>
    <property type="evidence" value="ECO:0007669"/>
    <property type="project" value="UniProtKB-UniPathway"/>
</dbReference>
<dbReference type="EMBL" id="AY772249">
    <property type="protein sequence ID" value="AAX13963.1"/>
    <property type="molecule type" value="mRNA"/>
</dbReference>
<evidence type="ECO:0000256" key="12">
    <source>
        <dbReference type="ARBA" id="ARBA00047663"/>
    </source>
</evidence>
<evidence type="ECO:0000259" key="14">
    <source>
        <dbReference type="Pfam" id="PF00485"/>
    </source>
</evidence>
<evidence type="ECO:0000256" key="4">
    <source>
        <dbReference type="ARBA" id="ARBA00017837"/>
    </source>
</evidence>
<evidence type="ECO:0000256" key="9">
    <source>
        <dbReference type="ARBA" id="ARBA00022777"/>
    </source>
</evidence>
<comment type="pathway">
    <text evidence="1">Carbohydrate biosynthesis; Calvin cycle.</text>
</comment>
<feature type="domain" description="Phosphoribulokinase/uridine kinase" evidence="14">
    <location>
        <begin position="104"/>
        <end position="289"/>
    </location>
</feature>
<sequence>MARSRSALLPAGAALAALLLWVQAAFLLPRSSVRAPHAPSRGPSAVALRAAADSVPTGLVWPSPEAEAKLREIDGIKLYPTHAWTDDMTPTLPAKKQLDNSPVVIGVAADSGCGKSTFLRRILGALGTDVEPGHTAVGDMMTVICLDDYHTNDRAGRKATGLTALDARENDFALMGAQIEALKQGKAVYKPIYNHDTGFKDPPELIEPNKVMVFEGLHPIYDEKARSQLDLGIYIDIVNDVKFAWKVQRDVAERGWTEDQVRADIEKRLPDFSAYVDPQKANADVILRYEPSDQGLPYLKVKLIQKKDSKFPPITLKKDLTLTGSKPGATLKMYDDEWFGSPVTVVEMDGEIDMDNMEAQLKEIEDSIEGLSGKPGELTEAMVKLKKSPGSQNGTGMLQTVIAMKVREVYEKLTA</sequence>
<dbReference type="InterPro" id="IPR006083">
    <property type="entry name" value="PRK/URK"/>
</dbReference>
<evidence type="ECO:0000256" key="7">
    <source>
        <dbReference type="ARBA" id="ARBA00022679"/>
    </source>
</evidence>
<evidence type="ECO:0000256" key="5">
    <source>
        <dbReference type="ARBA" id="ARBA00022531"/>
    </source>
</evidence>
<keyword evidence="10" id="KW-0067">ATP-binding</keyword>
<feature type="signal peptide" evidence="13">
    <location>
        <begin position="1"/>
        <end position="24"/>
    </location>
</feature>
<feature type="chain" id="PRO_5004202410" description="Phosphoribulokinase, chloroplastic" evidence="13">
    <location>
        <begin position="25"/>
        <end position="415"/>
    </location>
</feature>
<dbReference type="AlphaFoldDB" id="Q24LT1"/>
<dbReference type="Pfam" id="PF00485">
    <property type="entry name" value="PRK"/>
    <property type="match status" value="1"/>
</dbReference>
<dbReference type="PRINTS" id="PR00478">
    <property type="entry name" value="PHRIBLKINASE"/>
</dbReference>
<dbReference type="GO" id="GO:0008974">
    <property type="term" value="F:phosphoribulokinase activity"/>
    <property type="evidence" value="ECO:0007669"/>
    <property type="project" value="UniProtKB-EC"/>
</dbReference>
<dbReference type="EC" id="2.7.1.19" evidence="3"/>
<keyword evidence="13" id="KW-0732">Signal</keyword>
<keyword evidence="7 15" id="KW-0808">Transferase</keyword>
<evidence type="ECO:0000256" key="2">
    <source>
        <dbReference type="ARBA" id="ARBA00009719"/>
    </source>
</evidence>
<protein>
    <recommendedName>
        <fullName evidence="4">Phosphoribulokinase, chloroplastic</fullName>
        <ecNumber evidence="3">2.7.1.19</ecNumber>
    </recommendedName>
    <alternativeName>
        <fullName evidence="11">Phosphopentokinase</fullName>
    </alternativeName>
</protein>
<evidence type="ECO:0000256" key="10">
    <source>
        <dbReference type="ARBA" id="ARBA00022840"/>
    </source>
</evidence>
<dbReference type="Gene3D" id="3.40.50.300">
    <property type="entry name" value="P-loop containing nucleotide triphosphate hydrolases"/>
    <property type="match status" value="1"/>
</dbReference>
<evidence type="ECO:0000256" key="3">
    <source>
        <dbReference type="ARBA" id="ARBA00012042"/>
    </source>
</evidence>
<evidence type="ECO:0000313" key="15">
    <source>
        <dbReference type="EMBL" id="AAX13963.1"/>
    </source>
</evidence>
<dbReference type="GO" id="GO:0005524">
    <property type="term" value="F:ATP binding"/>
    <property type="evidence" value="ECO:0007669"/>
    <property type="project" value="UniProtKB-KW"/>
</dbReference>
<evidence type="ECO:0000256" key="6">
    <source>
        <dbReference type="ARBA" id="ARBA00022567"/>
    </source>
</evidence>
<evidence type="ECO:0000256" key="13">
    <source>
        <dbReference type="SAM" id="SignalP"/>
    </source>
</evidence>
<dbReference type="PANTHER" id="PTHR10285">
    <property type="entry name" value="URIDINE KINASE"/>
    <property type="match status" value="1"/>
</dbReference>
<organism evidence="15">
    <name type="scientific">Pyrocystis lunula</name>
    <name type="common">Dinoflagellate</name>
    <name type="synonym">Gymnodinium lunula</name>
    <dbReference type="NCBI Taxonomy" id="2972"/>
    <lineage>
        <taxon>Eukaryota</taxon>
        <taxon>Sar</taxon>
        <taxon>Alveolata</taxon>
        <taxon>Dinophyceae</taxon>
        <taxon>Gonyaulacales</taxon>
        <taxon>Pyrocystaceae</taxon>
        <taxon>Pyrocystis</taxon>
    </lineage>
</organism>
<comment type="similarity">
    <text evidence="2">Belongs to the phosphoribulokinase family.</text>
</comment>
<dbReference type="InterPro" id="IPR006082">
    <property type="entry name" value="PRK"/>
</dbReference>
<reference evidence="15" key="1">
    <citation type="journal article" date="2006" name="J. Mol. Evol.">
        <title>A "green" phosphoribulokinase in complex algae with red plastids: evidence for a single secondary endosymbiosis leading to haptophytes, cryptophytes, heterokonts, and dinoflagellates.</title>
        <authorList>
            <person name="Petersen J."/>
            <person name="Teich R."/>
            <person name="Brinkmann H."/>
            <person name="Cerff R."/>
        </authorList>
    </citation>
    <scope>NUCLEOTIDE SEQUENCE</scope>
</reference>
<comment type="catalytic activity">
    <reaction evidence="12">
        <text>D-ribulose 5-phosphate + ATP = D-ribulose 1,5-bisphosphate + ADP + H(+)</text>
        <dbReference type="Rhea" id="RHEA:19365"/>
        <dbReference type="ChEBI" id="CHEBI:15378"/>
        <dbReference type="ChEBI" id="CHEBI:30616"/>
        <dbReference type="ChEBI" id="CHEBI:57870"/>
        <dbReference type="ChEBI" id="CHEBI:58121"/>
        <dbReference type="ChEBI" id="CHEBI:456216"/>
        <dbReference type="EC" id="2.7.1.19"/>
    </reaction>
</comment>
<proteinExistence type="evidence at transcript level"/>
<name>Q24LT1_PYRLU</name>
<keyword evidence="6" id="KW-0113">Calvin cycle</keyword>
<keyword evidence="8" id="KW-0547">Nucleotide-binding</keyword>
<dbReference type="UniPathway" id="UPA00116"/>
<evidence type="ECO:0000256" key="1">
    <source>
        <dbReference type="ARBA" id="ARBA00005215"/>
    </source>
</evidence>
<evidence type="ECO:0000256" key="8">
    <source>
        <dbReference type="ARBA" id="ARBA00022741"/>
    </source>
</evidence>
<dbReference type="InterPro" id="IPR027417">
    <property type="entry name" value="P-loop_NTPase"/>
</dbReference>